<evidence type="ECO:0000256" key="7">
    <source>
        <dbReference type="PROSITE-ProRule" id="PRU00176"/>
    </source>
</evidence>
<dbReference type="SUPFAM" id="SSF54928">
    <property type="entry name" value="RNA-binding domain, RBD"/>
    <property type="match status" value="1"/>
</dbReference>
<dbReference type="GO" id="GO:0000463">
    <property type="term" value="P:maturation of LSU-rRNA from tricistronic rRNA transcript (SSU-rRNA, 5.8S rRNA, LSU-rRNA)"/>
    <property type="evidence" value="ECO:0007669"/>
    <property type="project" value="TreeGrafter"/>
</dbReference>
<dbReference type="Gene3D" id="3.30.70.330">
    <property type="match status" value="1"/>
</dbReference>
<reference evidence="10" key="1">
    <citation type="submission" date="2020-11" db="EMBL/GenBank/DDBJ databases">
        <authorList>
            <consortium name="DOE Joint Genome Institute"/>
            <person name="Ahrendt S."/>
            <person name="Riley R."/>
            <person name="Andreopoulos W."/>
            <person name="Labutti K."/>
            <person name="Pangilinan J."/>
            <person name="Ruiz-Duenas F.J."/>
            <person name="Barrasa J.M."/>
            <person name="Sanchez-Garcia M."/>
            <person name="Camarero S."/>
            <person name="Miyauchi S."/>
            <person name="Serrano A."/>
            <person name="Linde D."/>
            <person name="Babiker R."/>
            <person name="Drula E."/>
            <person name="Ayuso-Fernandez I."/>
            <person name="Pacheco R."/>
            <person name="Padilla G."/>
            <person name="Ferreira P."/>
            <person name="Barriuso J."/>
            <person name="Kellner H."/>
            <person name="Castanera R."/>
            <person name="Alfaro M."/>
            <person name="Ramirez L."/>
            <person name="Pisabarro A.G."/>
            <person name="Kuo A."/>
            <person name="Tritt A."/>
            <person name="Lipzen A."/>
            <person name="He G."/>
            <person name="Yan M."/>
            <person name="Ng V."/>
            <person name="Cullen D."/>
            <person name="Martin F."/>
            <person name="Rosso M.-N."/>
            <person name="Henrissat B."/>
            <person name="Hibbett D."/>
            <person name="Martinez A.T."/>
            <person name="Grigoriev I.V."/>
        </authorList>
    </citation>
    <scope>NUCLEOTIDE SEQUENCE</scope>
    <source>
        <strain evidence="10">CIRM-BRFM 674</strain>
    </source>
</reference>
<feature type="compositionally biased region" description="Basic and acidic residues" evidence="8">
    <location>
        <begin position="529"/>
        <end position="546"/>
    </location>
</feature>
<evidence type="ECO:0000256" key="6">
    <source>
        <dbReference type="ARBA" id="ARBA00023242"/>
    </source>
</evidence>
<comment type="similarity">
    <text evidence="3">Belongs to the RRM RBM34 family.</text>
</comment>
<dbReference type="OrthoDB" id="442677at2759"/>
<feature type="region of interest" description="Disordered" evidence="8">
    <location>
        <begin position="27"/>
        <end position="145"/>
    </location>
</feature>
<dbReference type="GO" id="GO:0019843">
    <property type="term" value="F:rRNA binding"/>
    <property type="evidence" value="ECO:0007669"/>
    <property type="project" value="TreeGrafter"/>
</dbReference>
<gene>
    <name evidence="10" type="ORF">BDN70DRAFT_873836</name>
</gene>
<evidence type="ECO:0000256" key="1">
    <source>
        <dbReference type="ARBA" id="ARBA00002475"/>
    </source>
</evidence>
<comment type="caution">
    <text evidence="10">The sequence shown here is derived from an EMBL/GenBank/DDBJ whole genome shotgun (WGS) entry which is preliminary data.</text>
</comment>
<comment type="subcellular location">
    <subcellularLocation>
        <location evidence="2">Nucleus</location>
        <location evidence="2">Nucleolus</location>
    </subcellularLocation>
</comment>
<dbReference type="SMART" id="SM00360">
    <property type="entry name" value="RRM"/>
    <property type="match status" value="1"/>
</dbReference>
<dbReference type="AlphaFoldDB" id="A0A9P5Z8D9"/>
<evidence type="ECO:0000256" key="5">
    <source>
        <dbReference type="ARBA" id="ARBA00022884"/>
    </source>
</evidence>
<proteinExistence type="inferred from homology"/>
<organism evidence="10 11">
    <name type="scientific">Pholiota conissans</name>
    <dbReference type="NCBI Taxonomy" id="109636"/>
    <lineage>
        <taxon>Eukaryota</taxon>
        <taxon>Fungi</taxon>
        <taxon>Dikarya</taxon>
        <taxon>Basidiomycota</taxon>
        <taxon>Agaricomycotina</taxon>
        <taxon>Agaricomycetes</taxon>
        <taxon>Agaricomycetidae</taxon>
        <taxon>Agaricales</taxon>
        <taxon>Agaricineae</taxon>
        <taxon>Strophariaceae</taxon>
        <taxon>Pholiota</taxon>
    </lineage>
</organism>
<dbReference type="Proteomes" id="UP000807469">
    <property type="component" value="Unassembled WGS sequence"/>
</dbReference>
<feature type="compositionally biased region" description="Acidic residues" evidence="8">
    <location>
        <begin position="104"/>
        <end position="117"/>
    </location>
</feature>
<feature type="compositionally biased region" description="Basic and acidic residues" evidence="8">
    <location>
        <begin position="84"/>
        <end position="103"/>
    </location>
</feature>
<dbReference type="GO" id="GO:0005730">
    <property type="term" value="C:nucleolus"/>
    <property type="evidence" value="ECO:0007669"/>
    <property type="project" value="UniProtKB-SubCell"/>
</dbReference>
<evidence type="ECO:0000256" key="3">
    <source>
        <dbReference type="ARBA" id="ARBA00007077"/>
    </source>
</evidence>
<sequence>MSLSSLLLPNKAPLDSELDSLFKLPVVKAPIPGPSKNTIKKRELPIEKEAPNEVPSKRTKFANEYLSPKATKTTTPKKSSVKSKKAEPKAEKKSKEKGKAKEVDSDDDEIDKLEEEYLNGKSAAPAKSADAGGSENDDEGDSGELVHELLWKKNRKWRTPKTKHIPKEETLEQRDQRTIFIGNLPIELASKKPLQKQLKHHIVSFLPMAKIESIRFRSIPFQAPTAKLATSDDGGDKPNKKMSAEGMKKTPRLHEKERASVWRSKLDENDNEDASNDEKRFLNSAQKKKIAFINQEFHSSAGTVNAYLVFAHPPDSEGRPTNLPPLPPSMDPYQAALSAAEKCDGTIFMERMLRVDLVAKNKTSVPTNDSEERTTKFSMMETDPRLSVFIGNLDFASKEEDLRAFFESVMAAEKGQPPAVRNNSEVEAEGTASESKKPSTWVTRVRIVRDKDTQLGKGFAYVQFVDRECVDELLALEEQKLKFAKRKLRVQRCKTAPGTKELVSQRKEQTPAVVVLKGDPRLGEKLSGLPKEERKQIKSNDADRVARRLAKKRARMAMPPKGGKSVGKVIGGKTRGTKDRDRKRVRK</sequence>
<keyword evidence="5 7" id="KW-0694">RNA-binding</keyword>
<name>A0A9P5Z8D9_9AGAR</name>
<evidence type="ECO:0000256" key="4">
    <source>
        <dbReference type="ARBA" id="ARBA00015520"/>
    </source>
</evidence>
<keyword evidence="6" id="KW-0539">Nucleus</keyword>
<feature type="compositionally biased region" description="Basic and acidic residues" evidence="8">
    <location>
        <begin position="40"/>
        <end position="51"/>
    </location>
</feature>
<feature type="region of interest" description="Disordered" evidence="8">
    <location>
        <begin position="529"/>
        <end position="587"/>
    </location>
</feature>
<comment type="function">
    <text evidence="1">Involved in pre-25S rRNA processing.</text>
</comment>
<dbReference type="PANTHER" id="PTHR23236">
    <property type="entry name" value="EUKARYOTIC TRANSLATION INITIATION FACTOR 4B/4H"/>
    <property type="match status" value="1"/>
</dbReference>
<protein>
    <recommendedName>
        <fullName evidence="4">Nucleolar protein 12</fullName>
    </recommendedName>
</protein>
<feature type="compositionally biased region" description="Basic and acidic residues" evidence="8">
    <location>
        <begin position="234"/>
        <end position="268"/>
    </location>
</feature>
<feature type="compositionally biased region" description="Basic and acidic residues" evidence="8">
    <location>
        <begin position="576"/>
        <end position="587"/>
    </location>
</feature>
<dbReference type="PANTHER" id="PTHR23236:SF25">
    <property type="entry name" value="RNA-BINDING PROTEIN 34"/>
    <property type="match status" value="1"/>
</dbReference>
<evidence type="ECO:0000259" key="9">
    <source>
        <dbReference type="PROSITE" id="PS50102"/>
    </source>
</evidence>
<dbReference type="InterPro" id="IPR000504">
    <property type="entry name" value="RRM_dom"/>
</dbReference>
<accession>A0A9P5Z8D9</accession>
<evidence type="ECO:0000256" key="2">
    <source>
        <dbReference type="ARBA" id="ARBA00004604"/>
    </source>
</evidence>
<feature type="region of interest" description="Disordered" evidence="8">
    <location>
        <begin position="416"/>
        <end position="435"/>
    </location>
</feature>
<evidence type="ECO:0000313" key="11">
    <source>
        <dbReference type="Proteomes" id="UP000807469"/>
    </source>
</evidence>
<dbReference type="EMBL" id="MU155153">
    <property type="protein sequence ID" value="KAF9483522.1"/>
    <property type="molecule type" value="Genomic_DNA"/>
</dbReference>
<feature type="compositionally biased region" description="Low complexity" evidence="8">
    <location>
        <begin position="556"/>
        <end position="568"/>
    </location>
</feature>
<evidence type="ECO:0000313" key="10">
    <source>
        <dbReference type="EMBL" id="KAF9483522.1"/>
    </source>
</evidence>
<evidence type="ECO:0000256" key="8">
    <source>
        <dbReference type="SAM" id="MobiDB-lite"/>
    </source>
</evidence>
<feature type="compositionally biased region" description="Low complexity" evidence="8">
    <location>
        <begin position="68"/>
        <end position="78"/>
    </location>
</feature>
<dbReference type="InterPro" id="IPR035979">
    <property type="entry name" value="RBD_domain_sf"/>
</dbReference>
<dbReference type="InterPro" id="IPR012677">
    <property type="entry name" value="Nucleotide-bd_a/b_plait_sf"/>
</dbReference>
<feature type="region of interest" description="Disordered" evidence="8">
    <location>
        <begin position="226"/>
        <end position="277"/>
    </location>
</feature>
<keyword evidence="11" id="KW-1185">Reference proteome</keyword>
<feature type="domain" description="RRM" evidence="9">
    <location>
        <begin position="386"/>
        <end position="495"/>
    </location>
</feature>
<dbReference type="PROSITE" id="PS50102">
    <property type="entry name" value="RRM"/>
    <property type="match status" value="1"/>
</dbReference>